<accession>A0A0F9FUU9</accession>
<dbReference type="AlphaFoldDB" id="A0A0F9FUU9"/>
<protein>
    <submittedName>
        <fullName evidence="1">Uncharacterized protein</fullName>
    </submittedName>
</protein>
<evidence type="ECO:0000313" key="1">
    <source>
        <dbReference type="EMBL" id="KKL54912.1"/>
    </source>
</evidence>
<gene>
    <name evidence="1" type="ORF">LCGC14_2260670</name>
</gene>
<proteinExistence type="predicted"/>
<comment type="caution">
    <text evidence="1">The sequence shown here is derived from an EMBL/GenBank/DDBJ whole genome shotgun (WGS) entry which is preliminary data.</text>
</comment>
<sequence>MSETTEATTAEKVPSQHALDILKATEIVVPLHEAGKDEEEILSKLLPVFKKYKKSFKLMNLALQNAGFALGSKDRYELAKVVIAEMEAPKTWAEVRGIVVAVADEVKDTSEQQALGCVKKFAKEMEIELPKKPKSEPGEGGARGFRGVAFTWMVQNASASREELAMFIRANDKKETDVTRLCTIFDLCKAVASKLNA</sequence>
<reference evidence="1" key="1">
    <citation type="journal article" date="2015" name="Nature">
        <title>Complex archaea that bridge the gap between prokaryotes and eukaryotes.</title>
        <authorList>
            <person name="Spang A."/>
            <person name="Saw J.H."/>
            <person name="Jorgensen S.L."/>
            <person name="Zaremba-Niedzwiedzka K."/>
            <person name="Martijn J."/>
            <person name="Lind A.E."/>
            <person name="van Eijk R."/>
            <person name="Schleper C."/>
            <person name="Guy L."/>
            <person name="Ettema T.J."/>
        </authorList>
    </citation>
    <scope>NUCLEOTIDE SEQUENCE</scope>
</reference>
<dbReference type="EMBL" id="LAZR01031030">
    <property type="protein sequence ID" value="KKL54912.1"/>
    <property type="molecule type" value="Genomic_DNA"/>
</dbReference>
<organism evidence="1">
    <name type="scientific">marine sediment metagenome</name>
    <dbReference type="NCBI Taxonomy" id="412755"/>
    <lineage>
        <taxon>unclassified sequences</taxon>
        <taxon>metagenomes</taxon>
        <taxon>ecological metagenomes</taxon>
    </lineage>
</organism>
<name>A0A0F9FUU9_9ZZZZ</name>